<feature type="domain" description="Aminoglycoside phosphotransferase" evidence="1">
    <location>
        <begin position="51"/>
        <end position="253"/>
    </location>
</feature>
<dbReference type="InterPro" id="IPR002575">
    <property type="entry name" value="Aminoglycoside_PTrfase"/>
</dbReference>
<dbReference type="AlphaFoldDB" id="A0A7W9UL31"/>
<name>A0A7W9UL31_9NOCA</name>
<evidence type="ECO:0000313" key="3">
    <source>
        <dbReference type="Proteomes" id="UP000540412"/>
    </source>
</evidence>
<dbReference type="Gene3D" id="3.90.1200.10">
    <property type="match status" value="1"/>
</dbReference>
<dbReference type="InterPro" id="IPR011009">
    <property type="entry name" value="Kinase-like_dom_sf"/>
</dbReference>
<evidence type="ECO:0000259" key="1">
    <source>
        <dbReference type="Pfam" id="PF01636"/>
    </source>
</evidence>
<gene>
    <name evidence="2" type="ORF">BJY24_006028</name>
</gene>
<accession>A0A7W9UL31</accession>
<evidence type="ECO:0000313" key="2">
    <source>
        <dbReference type="EMBL" id="MBB5917116.1"/>
    </source>
</evidence>
<keyword evidence="3" id="KW-1185">Reference proteome</keyword>
<dbReference type="EMBL" id="JACHIT010000002">
    <property type="protein sequence ID" value="MBB5917116.1"/>
    <property type="molecule type" value="Genomic_DNA"/>
</dbReference>
<comment type="caution">
    <text evidence="2">The sequence shown here is derived from an EMBL/GenBank/DDBJ whole genome shotgun (WGS) entry which is preliminary data.</text>
</comment>
<proteinExistence type="predicted"/>
<dbReference type="Proteomes" id="UP000540412">
    <property type="component" value="Unassembled WGS sequence"/>
</dbReference>
<protein>
    <recommendedName>
        <fullName evidence="1">Aminoglycoside phosphotransferase domain-containing protein</fullName>
    </recommendedName>
</protein>
<reference evidence="2 3" key="1">
    <citation type="submission" date="2020-08" db="EMBL/GenBank/DDBJ databases">
        <title>Sequencing the genomes of 1000 actinobacteria strains.</title>
        <authorList>
            <person name="Klenk H.-P."/>
        </authorList>
    </citation>
    <scope>NUCLEOTIDE SEQUENCE [LARGE SCALE GENOMIC DNA]</scope>
    <source>
        <strain evidence="2 3">DSM 43582</strain>
    </source>
</reference>
<dbReference type="Pfam" id="PF01636">
    <property type="entry name" value="APH"/>
    <property type="match status" value="1"/>
</dbReference>
<dbReference type="RefSeq" id="WP_051161646.1">
    <property type="nucleotide sequence ID" value="NZ_JACHIT010000002.1"/>
</dbReference>
<sequence>MALTGSERTIGDAARAEVVSVVRQACSQAGLDAAEVRPMRSAGALFLRLAGEVVARVDTPGRTAAARRALAVSRWLTESDIAAPQCLSGLEQPIRVHGHAVTFWHALPAHRRATPAEVGGLLARLHRLPPPTAVDLAALSPFSSAESRVRAAATLDPRDRRWLREHVGRLRYRWTALPEGEPWGVVHGDARSGTIAVGEDGRVLLRDIDHVAIGPPEWDAIGTAVALTSFGWITADQYAGFCRSFGRDVLRWAGFYLLRDIRELHMTLAAAAAAVHDPAYRDHAAYRVRCLRGDEGPRQWRAWRPLDRVRTR</sequence>
<dbReference type="SUPFAM" id="SSF56112">
    <property type="entry name" value="Protein kinase-like (PK-like)"/>
    <property type="match status" value="1"/>
</dbReference>
<organism evidence="2 3">
    <name type="scientific">Nocardia transvalensis</name>
    <dbReference type="NCBI Taxonomy" id="37333"/>
    <lineage>
        <taxon>Bacteria</taxon>
        <taxon>Bacillati</taxon>
        <taxon>Actinomycetota</taxon>
        <taxon>Actinomycetes</taxon>
        <taxon>Mycobacteriales</taxon>
        <taxon>Nocardiaceae</taxon>
        <taxon>Nocardia</taxon>
    </lineage>
</organism>